<dbReference type="Gene3D" id="3.90.226.10">
    <property type="entry name" value="2-enoyl-CoA Hydratase, Chain A, domain 1"/>
    <property type="match status" value="1"/>
</dbReference>
<sequence length="231" mass="24937">MLTPAPGAVCLDGSISEDTLKSLQAALETLEPGAPLVMIMRSGGGDASASIRIARELLRYETTTIAHQVCISSCANYLLPSGRRSVVLPDTILGFHGGLSWRQLSPARDSAMLASESDFRAEKQLSRIFSEQERLFERIGIRFELMFDMENYNHLSDEAQEAACPGGGMFIVMSPQNLESYGYRIDAYHGPKSAAELAGTLARRGLPTDMACYSEDLTPEALNGTPAASGL</sequence>
<evidence type="ECO:0000313" key="1">
    <source>
        <dbReference type="EMBL" id="ASD25458.1"/>
    </source>
</evidence>
<organism evidence="1 2">
    <name type="scientific">Brevundimonas diminuta</name>
    <name type="common">Pseudomonas diminuta</name>
    <dbReference type="NCBI Taxonomy" id="293"/>
    <lineage>
        <taxon>Bacteria</taxon>
        <taxon>Pseudomonadati</taxon>
        <taxon>Pseudomonadota</taxon>
        <taxon>Alphaproteobacteria</taxon>
        <taxon>Caulobacterales</taxon>
        <taxon>Caulobacteraceae</taxon>
        <taxon>Brevundimonas</taxon>
    </lineage>
</organism>
<dbReference type="Proteomes" id="UP000197024">
    <property type="component" value="Chromosome"/>
</dbReference>
<dbReference type="InterPro" id="IPR029045">
    <property type="entry name" value="ClpP/crotonase-like_dom_sf"/>
</dbReference>
<proteinExistence type="predicted"/>
<dbReference type="AlphaFoldDB" id="A0A1Z3LTA6"/>
<evidence type="ECO:0008006" key="3">
    <source>
        <dbReference type="Google" id="ProtNLM"/>
    </source>
</evidence>
<name>A0A1Z3LTA6_BREDI</name>
<gene>
    <name evidence="1" type="ORF">CD943_00200</name>
</gene>
<dbReference type="SUPFAM" id="SSF52096">
    <property type="entry name" value="ClpP/crotonase"/>
    <property type="match status" value="1"/>
</dbReference>
<dbReference type="EMBL" id="CP021995">
    <property type="protein sequence ID" value="ASD25458.1"/>
    <property type="molecule type" value="Genomic_DNA"/>
</dbReference>
<accession>A0A1Z3LTA6</accession>
<reference evidence="1 2" key="2">
    <citation type="submission" date="2017-06" db="EMBL/GenBank/DDBJ databases">
        <authorList>
            <person name="Kim H.J."/>
            <person name="Triplett B.A."/>
        </authorList>
    </citation>
    <scope>NUCLEOTIDE SEQUENCE [LARGE SCALE GENOMIC DNA]</scope>
    <source>
        <strain evidence="1 2">BZC3</strain>
    </source>
</reference>
<evidence type="ECO:0000313" key="2">
    <source>
        <dbReference type="Proteomes" id="UP000197024"/>
    </source>
</evidence>
<reference evidence="1 2" key="1">
    <citation type="submission" date="2017-06" db="EMBL/GenBank/DDBJ databases">
        <title>Biodegradation of gentamicin by bacterial consortia AMQD4 in synthetic medium and raw gentamicin sewage.</title>
        <authorList>
            <person name="Chang H."/>
            <person name="Feng Y."/>
            <person name="Li Z."/>
            <person name="Xue J."/>
            <person name="Cheng D."/>
        </authorList>
    </citation>
    <scope>NUCLEOTIDE SEQUENCE [LARGE SCALE GENOMIC DNA]</scope>
    <source>
        <strain evidence="1 2">BZC3</strain>
    </source>
</reference>
<protein>
    <recommendedName>
        <fullName evidence="3">Clp protease</fullName>
    </recommendedName>
</protein>